<comment type="caution">
    <text evidence="1">The sequence shown here is derived from an EMBL/GenBank/DDBJ whole genome shotgun (WGS) entry which is preliminary data.</text>
</comment>
<organism evidence="1 2">
    <name type="scientific">Pelosinus baikalensis</name>
    <dbReference type="NCBI Taxonomy" id="2892015"/>
    <lineage>
        <taxon>Bacteria</taxon>
        <taxon>Bacillati</taxon>
        <taxon>Bacillota</taxon>
        <taxon>Negativicutes</taxon>
        <taxon>Selenomonadales</taxon>
        <taxon>Sporomusaceae</taxon>
        <taxon>Pelosinus</taxon>
    </lineage>
</organism>
<dbReference type="RefSeq" id="WP_229534413.1">
    <property type="nucleotide sequence ID" value="NZ_JAJHJB010000006.1"/>
</dbReference>
<name>A0ABS8HT37_9FIRM</name>
<keyword evidence="2" id="KW-1185">Reference proteome</keyword>
<gene>
    <name evidence="1" type="ORF">LMF89_06575</name>
</gene>
<accession>A0ABS8HT37</accession>
<proteinExistence type="predicted"/>
<evidence type="ECO:0000313" key="1">
    <source>
        <dbReference type="EMBL" id="MCC5465024.1"/>
    </source>
</evidence>
<protein>
    <submittedName>
        <fullName evidence="1">Uncharacterized protein</fullName>
    </submittedName>
</protein>
<reference evidence="1" key="1">
    <citation type="submission" date="2021-11" db="EMBL/GenBank/DDBJ databases">
        <title>Description of a new species Pelosinus isolated from the bottom sediments of Lake Baikal.</title>
        <authorList>
            <person name="Zakharyuk A."/>
        </authorList>
    </citation>
    <scope>NUCLEOTIDE SEQUENCE</scope>
    <source>
        <strain evidence="1">Bkl1</strain>
    </source>
</reference>
<dbReference type="EMBL" id="JAJHJB010000006">
    <property type="protein sequence ID" value="MCC5465024.1"/>
    <property type="molecule type" value="Genomic_DNA"/>
</dbReference>
<evidence type="ECO:0000313" key="2">
    <source>
        <dbReference type="Proteomes" id="UP001165492"/>
    </source>
</evidence>
<dbReference type="Proteomes" id="UP001165492">
    <property type="component" value="Unassembled WGS sequence"/>
</dbReference>
<sequence>MAYERKPCKGIFRGLIIGRTNRNGGPYSAIENGECRVIEYVEQSDIPELVTLERAVANAFIQTGICQFDSREKIEKYMEVQINNE</sequence>